<dbReference type="Gene3D" id="3.30.565.10">
    <property type="entry name" value="Histidine kinase-like ATPase, C-terminal domain"/>
    <property type="match status" value="1"/>
</dbReference>
<dbReference type="Proteomes" id="UP000648535">
    <property type="component" value="Unassembled WGS sequence"/>
</dbReference>
<feature type="transmembrane region" description="Helical" evidence="7">
    <location>
        <begin position="98"/>
        <end position="119"/>
    </location>
</feature>
<keyword evidence="5" id="KW-0902">Two-component regulatory system</keyword>
<reference evidence="9" key="2">
    <citation type="submission" date="2020-09" db="EMBL/GenBank/DDBJ databases">
        <authorList>
            <person name="Sun Q."/>
            <person name="Ohkuma M."/>
        </authorList>
    </citation>
    <scope>NUCLEOTIDE SEQUENCE</scope>
    <source>
        <strain evidence="9">JCM 1480</strain>
    </source>
</reference>
<reference evidence="10 12" key="3">
    <citation type="submission" date="2021-01" db="EMBL/GenBank/DDBJ databases">
        <title>Sequencing the genomes of 1000 actinobacteria strains.</title>
        <authorList>
            <person name="Klenk H.-P."/>
        </authorList>
    </citation>
    <scope>NUCLEOTIDE SEQUENCE [LARGE SCALE GENOMIC DNA]</scope>
    <source>
        <strain evidence="10 12">DSM 20542</strain>
    </source>
</reference>
<evidence type="ECO:0000256" key="2">
    <source>
        <dbReference type="ARBA" id="ARBA00012438"/>
    </source>
</evidence>
<gene>
    <name evidence="9" type="ORF">GCM10009769_22530</name>
    <name evidence="10" type="ORF">JOE58_001406</name>
</gene>
<feature type="transmembrane region" description="Helical" evidence="7">
    <location>
        <begin position="152"/>
        <end position="171"/>
    </location>
</feature>
<dbReference type="GO" id="GO:0004673">
    <property type="term" value="F:protein histidine kinase activity"/>
    <property type="evidence" value="ECO:0007669"/>
    <property type="project" value="UniProtKB-EC"/>
</dbReference>
<dbReference type="PANTHER" id="PTHR24421">
    <property type="entry name" value="NITRATE/NITRITE SENSOR PROTEIN NARX-RELATED"/>
    <property type="match status" value="1"/>
</dbReference>
<keyword evidence="4 10" id="KW-0418">Kinase</keyword>
<evidence type="ECO:0000313" key="12">
    <source>
        <dbReference type="Proteomes" id="UP000746584"/>
    </source>
</evidence>
<name>A0A8H9L0W5_9MICO</name>
<organism evidence="9 11">
    <name type="scientific">Curtobacterium luteum</name>
    <dbReference type="NCBI Taxonomy" id="33881"/>
    <lineage>
        <taxon>Bacteria</taxon>
        <taxon>Bacillati</taxon>
        <taxon>Actinomycetota</taxon>
        <taxon>Actinomycetes</taxon>
        <taxon>Micrococcales</taxon>
        <taxon>Microbacteriaceae</taxon>
        <taxon>Curtobacterium</taxon>
    </lineage>
</organism>
<dbReference type="CDD" id="cd16917">
    <property type="entry name" value="HATPase_UhpB-NarQ-NarX-like"/>
    <property type="match status" value="1"/>
</dbReference>
<dbReference type="EMBL" id="BMOI01000009">
    <property type="protein sequence ID" value="GGL03797.1"/>
    <property type="molecule type" value="Genomic_DNA"/>
</dbReference>
<dbReference type="Proteomes" id="UP000746584">
    <property type="component" value="Unassembled WGS sequence"/>
</dbReference>
<keyword evidence="3" id="KW-0808">Transferase</keyword>
<evidence type="ECO:0000256" key="6">
    <source>
        <dbReference type="SAM" id="MobiDB-lite"/>
    </source>
</evidence>
<dbReference type="EC" id="2.7.13.3" evidence="2"/>
<evidence type="ECO:0000313" key="10">
    <source>
        <dbReference type="EMBL" id="MBM7802155.1"/>
    </source>
</evidence>
<feature type="transmembrane region" description="Helical" evidence="7">
    <location>
        <begin position="20"/>
        <end position="39"/>
    </location>
</feature>
<dbReference type="InterPro" id="IPR050482">
    <property type="entry name" value="Sensor_HK_TwoCompSys"/>
</dbReference>
<evidence type="ECO:0000259" key="8">
    <source>
        <dbReference type="Pfam" id="PF02518"/>
    </source>
</evidence>
<feature type="domain" description="Histidine kinase/HSP90-like ATPase" evidence="8">
    <location>
        <begin position="301"/>
        <end position="390"/>
    </location>
</feature>
<evidence type="ECO:0000256" key="1">
    <source>
        <dbReference type="ARBA" id="ARBA00000085"/>
    </source>
</evidence>
<evidence type="ECO:0000256" key="7">
    <source>
        <dbReference type="SAM" id="Phobius"/>
    </source>
</evidence>
<feature type="region of interest" description="Disordered" evidence="6">
    <location>
        <begin position="394"/>
        <end position="453"/>
    </location>
</feature>
<evidence type="ECO:0000256" key="5">
    <source>
        <dbReference type="ARBA" id="ARBA00023012"/>
    </source>
</evidence>
<feature type="transmembrane region" description="Helical" evidence="7">
    <location>
        <begin position="73"/>
        <end position="92"/>
    </location>
</feature>
<comment type="caution">
    <text evidence="9">The sequence shown here is derived from an EMBL/GenBank/DDBJ whole genome shotgun (WGS) entry which is preliminary data.</text>
</comment>
<dbReference type="AlphaFoldDB" id="A0A8H9L0W5"/>
<evidence type="ECO:0000256" key="3">
    <source>
        <dbReference type="ARBA" id="ARBA00022679"/>
    </source>
</evidence>
<dbReference type="RefSeq" id="WP_175329428.1">
    <property type="nucleotide sequence ID" value="NZ_BMOI01000009.1"/>
</dbReference>
<feature type="compositionally biased region" description="Gly residues" evidence="6">
    <location>
        <begin position="412"/>
        <end position="433"/>
    </location>
</feature>
<dbReference type="InterPro" id="IPR036890">
    <property type="entry name" value="HATPase_C_sf"/>
</dbReference>
<reference evidence="9" key="1">
    <citation type="journal article" date="2014" name="Int. J. Syst. Evol. Microbiol.">
        <title>Complete genome sequence of Corynebacterium casei LMG S-19264T (=DSM 44701T), isolated from a smear-ripened cheese.</title>
        <authorList>
            <consortium name="US DOE Joint Genome Institute (JGI-PGF)"/>
            <person name="Walter F."/>
            <person name="Albersmeier A."/>
            <person name="Kalinowski J."/>
            <person name="Ruckert C."/>
        </authorList>
    </citation>
    <scope>NUCLEOTIDE SEQUENCE</scope>
    <source>
        <strain evidence="9">JCM 1480</strain>
    </source>
</reference>
<evidence type="ECO:0000256" key="4">
    <source>
        <dbReference type="ARBA" id="ARBA00022777"/>
    </source>
</evidence>
<sequence length="453" mass="46321">MLGIPTHLAPRVNAWSTVRAFHAAAVGSIVAAAVALLLLRATEPGAQVVGAVLALVPMLAMIGLHVQFGTSRSAVAFLVVGGTCVWWFATVVQREVEVPWVASFVLSLAVIPLVLVGGAGAVPGRVVVWSIGGFVVGRGAALLALVQTDGTPHPLVLAWVTLAFVVSLVLVTSRATTRSARVQPELLRSAREEHVSAYRAGVEAEAAAILHDTVLNHLGAIAIAPDGPMDEHLARTVDEDLALLTERKWLGASGSEPPSPAATGSSAFGAMLDAERTQGLHITTTGEARSLERLDDRTLDAVVRAAGQCLANVRKHAGVDAAEVSVFDDGASCTVMVVDDGRGFDESATGADRMGLRGSVRQRIERVGGSVQVWSSPGSGTSVMMTVPMPTPVGRVGGSGTPSGDVVASGRASGGLVSGGLASGGVASGGSATGGDASFRPRGIEDDEPERAR</sequence>
<evidence type="ECO:0000313" key="9">
    <source>
        <dbReference type="EMBL" id="GGL03797.1"/>
    </source>
</evidence>
<comment type="catalytic activity">
    <reaction evidence="1">
        <text>ATP + protein L-histidine = ADP + protein N-phospho-L-histidine.</text>
        <dbReference type="EC" id="2.7.13.3"/>
    </reaction>
</comment>
<dbReference type="GO" id="GO:0000160">
    <property type="term" value="P:phosphorelay signal transduction system"/>
    <property type="evidence" value="ECO:0007669"/>
    <property type="project" value="UniProtKB-KW"/>
</dbReference>
<keyword evidence="7" id="KW-1133">Transmembrane helix</keyword>
<dbReference type="Pfam" id="PF02518">
    <property type="entry name" value="HATPase_c"/>
    <property type="match status" value="1"/>
</dbReference>
<proteinExistence type="predicted"/>
<keyword evidence="12" id="KW-1185">Reference proteome</keyword>
<dbReference type="InterPro" id="IPR003594">
    <property type="entry name" value="HATPase_dom"/>
</dbReference>
<protein>
    <recommendedName>
        <fullName evidence="2">histidine kinase</fullName>
        <ecNumber evidence="2">2.7.13.3</ecNumber>
    </recommendedName>
</protein>
<keyword evidence="7" id="KW-0472">Membrane</keyword>
<keyword evidence="7" id="KW-0812">Transmembrane</keyword>
<accession>A0A8H9L0W5</accession>
<dbReference type="PANTHER" id="PTHR24421:SF10">
    <property type="entry name" value="NITRATE_NITRITE SENSOR PROTEIN NARQ"/>
    <property type="match status" value="1"/>
</dbReference>
<evidence type="ECO:0000313" key="11">
    <source>
        <dbReference type="Proteomes" id="UP000648535"/>
    </source>
</evidence>
<dbReference type="SUPFAM" id="SSF55874">
    <property type="entry name" value="ATPase domain of HSP90 chaperone/DNA topoisomerase II/histidine kinase"/>
    <property type="match status" value="1"/>
</dbReference>
<feature type="transmembrane region" description="Helical" evidence="7">
    <location>
        <begin position="126"/>
        <end position="146"/>
    </location>
</feature>
<feature type="transmembrane region" description="Helical" evidence="7">
    <location>
        <begin position="45"/>
        <end position="66"/>
    </location>
</feature>
<dbReference type="EMBL" id="JAFBCG010000001">
    <property type="protein sequence ID" value="MBM7802155.1"/>
    <property type="molecule type" value="Genomic_DNA"/>
</dbReference>